<dbReference type="InterPro" id="IPR041255">
    <property type="entry name" value="LpxI_N"/>
</dbReference>
<name>A0A382BTH7_9ZZZZ</name>
<dbReference type="EMBL" id="UINC01031295">
    <property type="protein sequence ID" value="SVB17115.1"/>
    <property type="molecule type" value="Genomic_DNA"/>
</dbReference>
<dbReference type="Pfam" id="PF17930">
    <property type="entry name" value="LpxI_N"/>
    <property type="match status" value="1"/>
</dbReference>
<evidence type="ECO:0000259" key="1">
    <source>
        <dbReference type="Pfam" id="PF06230"/>
    </source>
</evidence>
<dbReference type="Pfam" id="PF06230">
    <property type="entry name" value="LpxI_C"/>
    <property type="match status" value="1"/>
</dbReference>
<dbReference type="PANTHER" id="PTHR39962:SF1">
    <property type="entry name" value="LPXI FAMILY PROTEIN"/>
    <property type="match status" value="1"/>
</dbReference>
<protein>
    <recommendedName>
        <fullName evidence="4">LpxI C-terminal domain-containing protein</fullName>
    </recommendedName>
</protein>
<evidence type="ECO:0008006" key="4">
    <source>
        <dbReference type="Google" id="ProtNLM"/>
    </source>
</evidence>
<dbReference type="Gene3D" id="3.40.50.20">
    <property type="match status" value="1"/>
</dbReference>
<evidence type="ECO:0000259" key="2">
    <source>
        <dbReference type="Pfam" id="PF17930"/>
    </source>
</evidence>
<reference evidence="3" key="1">
    <citation type="submission" date="2018-05" db="EMBL/GenBank/DDBJ databases">
        <authorList>
            <person name="Lanie J.A."/>
            <person name="Ng W.-L."/>
            <person name="Kazmierczak K.M."/>
            <person name="Andrzejewski T.M."/>
            <person name="Davidsen T.M."/>
            <person name="Wayne K.J."/>
            <person name="Tettelin H."/>
            <person name="Glass J.I."/>
            <person name="Rusch D."/>
            <person name="Podicherti R."/>
            <person name="Tsui H.-C.T."/>
            <person name="Winkler M.E."/>
        </authorList>
    </citation>
    <scope>NUCLEOTIDE SEQUENCE</scope>
</reference>
<feature type="domain" description="LpxI N-terminal" evidence="2">
    <location>
        <begin position="4"/>
        <end position="104"/>
    </location>
</feature>
<dbReference type="InterPro" id="IPR053174">
    <property type="entry name" value="LpxI"/>
</dbReference>
<accession>A0A382BTH7</accession>
<proteinExistence type="predicted"/>
<dbReference type="InterPro" id="IPR043167">
    <property type="entry name" value="LpxI_C_sf"/>
</dbReference>
<gene>
    <name evidence="3" type="ORF">METZ01_LOCUS169969</name>
</gene>
<organism evidence="3">
    <name type="scientific">marine metagenome</name>
    <dbReference type="NCBI Taxonomy" id="408172"/>
    <lineage>
        <taxon>unclassified sequences</taxon>
        <taxon>metagenomes</taxon>
        <taxon>ecological metagenomes</taxon>
    </lineage>
</organism>
<dbReference type="AlphaFoldDB" id="A0A382BTH7"/>
<sequence length="243" mass="27894">MFFCIEKFSDLKLYKDYNFEIISINSLTRILNNLKKNKIEKIIMAGKVKRPSIKDINFDFNALKLIKNFALDSKGDDKLLSAISIFFENNGFPILDWKDQCKDLFINKKCLTLKKPSKESISNRDKGLDIFKLIGKTDIAQSLIIQNNIVLGIEAAEGTDELIKRCFEYKNRGDKGILIKLSKYNQHSNLDIPVIGIETVKKLKAYDYDGVFLEKNKCMIIDKDEVIKFSNANDIFIASVDKN</sequence>
<dbReference type="PANTHER" id="PTHR39962">
    <property type="entry name" value="BLL4848 PROTEIN"/>
    <property type="match status" value="1"/>
</dbReference>
<dbReference type="InterPro" id="IPR010415">
    <property type="entry name" value="LpxI_C"/>
</dbReference>
<feature type="domain" description="LpxI C-terminal" evidence="1">
    <location>
        <begin position="108"/>
        <end position="237"/>
    </location>
</feature>
<dbReference type="Gene3D" id="3.40.140.80">
    <property type="match status" value="1"/>
</dbReference>
<evidence type="ECO:0000313" key="3">
    <source>
        <dbReference type="EMBL" id="SVB17115.1"/>
    </source>
</evidence>